<proteinExistence type="predicted"/>
<dbReference type="OrthoDB" id="2655795at2"/>
<gene>
    <name evidence="1" type="ORF">D7Z26_12350</name>
</gene>
<comment type="caution">
    <text evidence="1">The sequence shown here is derived from an EMBL/GenBank/DDBJ whole genome shotgun (WGS) entry which is preliminary data.</text>
</comment>
<keyword evidence="2" id="KW-1185">Reference proteome</keyword>
<name>A0A494XU62_9BACL</name>
<dbReference type="RefSeq" id="WP_120977267.1">
    <property type="nucleotide sequence ID" value="NZ_RBZM01000005.1"/>
</dbReference>
<dbReference type="Proteomes" id="UP000282076">
    <property type="component" value="Unassembled WGS sequence"/>
</dbReference>
<evidence type="ECO:0000313" key="2">
    <source>
        <dbReference type="Proteomes" id="UP000282076"/>
    </source>
</evidence>
<dbReference type="AlphaFoldDB" id="A0A494XU62"/>
<sequence length="137" mass="15540">MDRPTYNSDGSYTFQVEIRVSSTSHGDALQQLTRALKDADLAEFRILSERSPEGNGTKKAAVKPIIAQPDPLELRIRQYIESNKLIRLNINKGRGVKISMPCRVINFDSATQLLTAYHVDEKQVYTVKLNEIDDFLE</sequence>
<dbReference type="EMBL" id="RBZM01000005">
    <property type="protein sequence ID" value="RKP54161.1"/>
    <property type="molecule type" value="Genomic_DNA"/>
</dbReference>
<organism evidence="1 2">
    <name type="scientific">Cohnella endophytica</name>
    <dbReference type="NCBI Taxonomy" id="2419778"/>
    <lineage>
        <taxon>Bacteria</taxon>
        <taxon>Bacillati</taxon>
        <taxon>Bacillota</taxon>
        <taxon>Bacilli</taxon>
        <taxon>Bacillales</taxon>
        <taxon>Paenibacillaceae</taxon>
        <taxon>Cohnella</taxon>
    </lineage>
</organism>
<accession>A0A494XU62</accession>
<protein>
    <submittedName>
        <fullName evidence="1">Uncharacterized protein</fullName>
    </submittedName>
</protein>
<evidence type="ECO:0000313" key="1">
    <source>
        <dbReference type="EMBL" id="RKP54161.1"/>
    </source>
</evidence>
<reference evidence="1 2" key="1">
    <citation type="submission" date="2018-10" db="EMBL/GenBank/DDBJ databases">
        <title>Cohnella sp. M2MS4P-1, whole genome shotgun sequence.</title>
        <authorList>
            <person name="Tuo L."/>
        </authorList>
    </citation>
    <scope>NUCLEOTIDE SEQUENCE [LARGE SCALE GENOMIC DNA]</scope>
    <source>
        <strain evidence="1 2">M2MS4P-1</strain>
    </source>
</reference>